<dbReference type="OrthoDB" id="9807946at2"/>
<evidence type="ECO:0000256" key="3">
    <source>
        <dbReference type="ARBA" id="ARBA00022827"/>
    </source>
</evidence>
<comment type="caution">
    <text evidence="5">The sequence shown here is derived from an EMBL/GenBank/DDBJ whole genome shotgun (WGS) entry which is preliminary data.</text>
</comment>
<dbReference type="InterPro" id="IPR036188">
    <property type="entry name" value="FAD/NAD-bd_sf"/>
</dbReference>
<dbReference type="PRINTS" id="PR00368">
    <property type="entry name" value="FADPNR"/>
</dbReference>
<dbReference type="STRING" id="870242.cpu_04830"/>
<reference evidence="6" key="1">
    <citation type="submission" date="2016-12" db="EMBL/GenBank/DDBJ databases">
        <title>Draft Genome Sequences od Carboxydothermus pertinax and islandicus, Hydrogenogenic Carboxydotrophic Bacteria.</title>
        <authorList>
            <person name="Fukuyama Y."/>
            <person name="Ohmae K."/>
            <person name="Yoneda Y."/>
            <person name="Yoshida T."/>
            <person name="Sako Y."/>
        </authorList>
    </citation>
    <scope>NUCLEOTIDE SEQUENCE [LARGE SCALE GENOMIC DNA]</scope>
    <source>
        <strain evidence="6">Ug1</strain>
    </source>
</reference>
<dbReference type="GO" id="GO:0016491">
    <property type="term" value="F:oxidoreductase activity"/>
    <property type="evidence" value="ECO:0007669"/>
    <property type="project" value="InterPro"/>
</dbReference>
<dbReference type="Pfam" id="PF07992">
    <property type="entry name" value="Pyr_redox_2"/>
    <property type="match status" value="1"/>
</dbReference>
<organism evidence="5 6">
    <name type="scientific">Carboxydothermus pertinax</name>
    <dbReference type="NCBI Taxonomy" id="870242"/>
    <lineage>
        <taxon>Bacteria</taxon>
        <taxon>Bacillati</taxon>
        <taxon>Bacillota</taxon>
        <taxon>Clostridia</taxon>
        <taxon>Thermoanaerobacterales</taxon>
        <taxon>Thermoanaerobacteraceae</taxon>
        <taxon>Carboxydothermus</taxon>
    </lineage>
</organism>
<sequence>MKYLIIGNSAAGVFAAENLRKLDPTGEITILTDEPYEVYGRCLTSYFIAGDIGEEQIYIRPRDFYEKNRIKLKRQEKVIKIDFGEKKVFTAKNFYPYDRLLIASGAKAKKLSLPGSNLPGIFNLRTLEDAKSIIDCSQKAEQAVIIGGGLVSLKGAYGLLKRGIKVTVVVASPQILSQVLDETAAELVQQNLEKKGMKILLEEDVLEFLGEDKVLEVKLLSGKTLKADLVLVGKGVTPNVEFLPEAEKFAEGLPVDQYLRTPWEDVWAAGDVAKTYDIAYGKPRVNALWPIAAEQGKIAAMNMVGQNYVYQGSISMNSLEFFGFSTIAAGITRRDEGYTVIKKRQGANYLKLVMDGAKLKGYILSGEVRGAGRLTQLILSGGKINKLPSFLKIF</sequence>
<accession>A0A1L8CST1</accession>
<dbReference type="AlphaFoldDB" id="A0A1L8CST1"/>
<keyword evidence="6" id="KW-1185">Reference proteome</keyword>
<feature type="domain" description="FAD/NAD(P)-binding" evidence="4">
    <location>
        <begin position="1"/>
        <end position="296"/>
    </location>
</feature>
<evidence type="ECO:0000256" key="2">
    <source>
        <dbReference type="ARBA" id="ARBA00022630"/>
    </source>
</evidence>
<dbReference type="InterPro" id="IPR016156">
    <property type="entry name" value="FAD/NAD-linked_Rdtase_dimer_sf"/>
</dbReference>
<evidence type="ECO:0000256" key="1">
    <source>
        <dbReference type="ARBA" id="ARBA00001974"/>
    </source>
</evidence>
<comment type="cofactor">
    <cofactor evidence="1">
        <name>FAD</name>
        <dbReference type="ChEBI" id="CHEBI:57692"/>
    </cofactor>
</comment>
<name>A0A1L8CST1_9THEO</name>
<dbReference type="PRINTS" id="PR00411">
    <property type="entry name" value="PNDRDTASEI"/>
</dbReference>
<dbReference type="PANTHER" id="PTHR43429:SF3">
    <property type="entry name" value="NITRITE REDUCTASE [NAD(P)H]"/>
    <property type="match status" value="1"/>
</dbReference>
<keyword evidence="3" id="KW-0274">FAD</keyword>
<dbReference type="PANTHER" id="PTHR43429">
    <property type="entry name" value="PYRIDINE NUCLEOTIDE-DISULFIDE OXIDOREDUCTASE DOMAIN-CONTAINING"/>
    <property type="match status" value="1"/>
</dbReference>
<dbReference type="InterPro" id="IPR023753">
    <property type="entry name" value="FAD/NAD-binding_dom"/>
</dbReference>
<dbReference type="Gene3D" id="3.50.50.60">
    <property type="entry name" value="FAD/NAD(P)-binding domain"/>
    <property type="match status" value="2"/>
</dbReference>
<gene>
    <name evidence="5" type="ORF">cpu_04830</name>
</gene>
<proteinExistence type="predicted"/>
<protein>
    <submittedName>
        <fullName evidence="5">FAD-dependent oxidoreductase</fullName>
    </submittedName>
</protein>
<dbReference type="Gene3D" id="3.30.390.30">
    <property type="match status" value="1"/>
</dbReference>
<evidence type="ECO:0000313" key="5">
    <source>
        <dbReference type="EMBL" id="GAV21973.1"/>
    </source>
</evidence>
<dbReference type="EMBL" id="BDJK01000006">
    <property type="protein sequence ID" value="GAV21973.1"/>
    <property type="molecule type" value="Genomic_DNA"/>
</dbReference>
<keyword evidence="2" id="KW-0285">Flavoprotein</keyword>
<evidence type="ECO:0000313" key="6">
    <source>
        <dbReference type="Proteomes" id="UP000187485"/>
    </source>
</evidence>
<evidence type="ECO:0000259" key="4">
    <source>
        <dbReference type="Pfam" id="PF07992"/>
    </source>
</evidence>
<dbReference type="SUPFAM" id="SSF51905">
    <property type="entry name" value="FAD/NAD(P)-binding domain"/>
    <property type="match status" value="2"/>
</dbReference>
<dbReference type="InterPro" id="IPR050260">
    <property type="entry name" value="FAD-bd_OxRdtase"/>
</dbReference>
<dbReference type="Proteomes" id="UP000187485">
    <property type="component" value="Unassembled WGS sequence"/>
</dbReference>
<dbReference type="RefSeq" id="WP_075858403.1">
    <property type="nucleotide sequence ID" value="NZ_BDJK01000006.1"/>
</dbReference>